<dbReference type="Pfam" id="PF00534">
    <property type="entry name" value="Glycos_transf_1"/>
    <property type="match status" value="1"/>
</dbReference>
<dbReference type="InterPro" id="IPR050194">
    <property type="entry name" value="Glycosyltransferase_grp1"/>
</dbReference>
<sequence length="315" mass="35473">MPERLRILTWHVHGNYLYYLSQMPHELYLVTKPGSPPGYAGAGGALPWGPNVREVPYEQVRDTQFDCVLYQHHSHYERDRHELLSEAQRQLPTVFIEHDPPQQHPTATLHPVQDPRVLLVHVTPFNALMWDNGVTPTRVIEHGVLVDPQVRYTGELERGISVVNNLTRRGRRLGADVFAQAREQVPLDLVGMAAEEAGGLGEVPNPELAGFVSRYRFFFNPIRYTSLGLAVVEAMAIGMPVIGLATTEMSTAISNGRNGFVDTRVDRLVEIMKALLADPALAVQWGEQARRTARERFAIERFVDDWDRALRMVAG</sequence>
<evidence type="ECO:0000313" key="3">
    <source>
        <dbReference type="Proteomes" id="UP000721236"/>
    </source>
</evidence>
<comment type="caution">
    <text evidence="2">The sequence shown here is derived from an EMBL/GenBank/DDBJ whole genome shotgun (WGS) entry which is preliminary data.</text>
</comment>
<name>A0ABN7Z1Z5_9BURK</name>
<protein>
    <recommendedName>
        <fullName evidence="1">Glycosyl transferase family 1 domain-containing protein</fullName>
    </recommendedName>
</protein>
<proteinExistence type="predicted"/>
<dbReference type="InterPro" id="IPR001296">
    <property type="entry name" value="Glyco_trans_1"/>
</dbReference>
<dbReference type="EMBL" id="CAJZAH010000004">
    <property type="protein sequence ID" value="CAG9179168.1"/>
    <property type="molecule type" value="Genomic_DNA"/>
</dbReference>
<accession>A0ABN7Z1Z5</accession>
<dbReference type="Proteomes" id="UP000721236">
    <property type="component" value="Unassembled WGS sequence"/>
</dbReference>
<dbReference type="SUPFAM" id="SSF53756">
    <property type="entry name" value="UDP-Glycosyltransferase/glycogen phosphorylase"/>
    <property type="match status" value="1"/>
</dbReference>
<dbReference type="PANTHER" id="PTHR45947:SF3">
    <property type="entry name" value="SULFOQUINOVOSYL TRANSFERASE SQD2"/>
    <property type="match status" value="1"/>
</dbReference>
<feature type="domain" description="Glycosyl transferase family 1" evidence="1">
    <location>
        <begin position="200"/>
        <end position="291"/>
    </location>
</feature>
<gene>
    <name evidence="2" type="ORF">LMG21510_03706</name>
</gene>
<evidence type="ECO:0000259" key="1">
    <source>
        <dbReference type="Pfam" id="PF00534"/>
    </source>
</evidence>
<reference evidence="2 3" key="1">
    <citation type="submission" date="2021-08" db="EMBL/GenBank/DDBJ databases">
        <authorList>
            <person name="Peeters C."/>
        </authorList>
    </citation>
    <scope>NUCLEOTIDE SEQUENCE [LARGE SCALE GENOMIC DNA]</scope>
    <source>
        <strain evidence="2 3">LMG 21510</strain>
    </source>
</reference>
<dbReference type="PANTHER" id="PTHR45947">
    <property type="entry name" value="SULFOQUINOVOSYL TRANSFERASE SQD2"/>
    <property type="match status" value="1"/>
</dbReference>
<dbReference type="CDD" id="cd03801">
    <property type="entry name" value="GT4_PimA-like"/>
    <property type="match status" value="1"/>
</dbReference>
<dbReference type="RefSeq" id="WP_224043298.1">
    <property type="nucleotide sequence ID" value="NZ_CAJZAH010000004.1"/>
</dbReference>
<organism evidence="2 3">
    <name type="scientific">Cupriavidus respiraculi</name>
    <dbReference type="NCBI Taxonomy" id="195930"/>
    <lineage>
        <taxon>Bacteria</taxon>
        <taxon>Pseudomonadati</taxon>
        <taxon>Pseudomonadota</taxon>
        <taxon>Betaproteobacteria</taxon>
        <taxon>Burkholderiales</taxon>
        <taxon>Burkholderiaceae</taxon>
        <taxon>Cupriavidus</taxon>
    </lineage>
</organism>
<evidence type="ECO:0000313" key="2">
    <source>
        <dbReference type="EMBL" id="CAG9179168.1"/>
    </source>
</evidence>
<keyword evidence="3" id="KW-1185">Reference proteome</keyword>
<dbReference type="Gene3D" id="3.40.50.2000">
    <property type="entry name" value="Glycogen Phosphorylase B"/>
    <property type="match status" value="1"/>
</dbReference>